<comment type="cofactor">
    <cofactor evidence="6">
        <name>Zn(2+)</name>
        <dbReference type="ChEBI" id="CHEBI:29105"/>
    </cofactor>
</comment>
<sequence>MSRGRITTKGALLRKPGTRSGWSVEEIGIDPPKAGEARIRLAASGLCHSDDHLDTGDVDLGGWAPVLGGHEGAGVVEEVGPDVTHFAPGDHVVMSFMPSCGRCAMCVKGYSTLCELGAGVLGGTAPDGTHRVFTADGEGVGCMSYLGTFAPYVCVPTNALVKIDPEVPLRSAALLGCGVPTGWGSSAYAADMEIGDIVVVIGTGGVGMNAVQGARHRGASVIVAVDPAEFKREQAPLFGATHTVASWDEAKTLVDGMTNGQGADRVIITMGVVPPEVMHPAQTMLRRGGTMVLTGVVPMGVKDIKMDLFDYVMCGKRLHGTLYGDTNARADIPLLARLYREGSLKLDELITRTYPLEDINQAFADMHAGKNLRGVIVYD</sequence>
<evidence type="ECO:0000259" key="7">
    <source>
        <dbReference type="SMART" id="SM00829"/>
    </source>
</evidence>
<evidence type="ECO:0000256" key="5">
    <source>
        <dbReference type="ARBA" id="ARBA00023027"/>
    </source>
</evidence>
<keyword evidence="2 6" id="KW-0479">Metal-binding</keyword>
<evidence type="ECO:0000256" key="4">
    <source>
        <dbReference type="ARBA" id="ARBA00023002"/>
    </source>
</evidence>
<dbReference type="InterPro" id="IPR011032">
    <property type="entry name" value="GroES-like_sf"/>
</dbReference>
<protein>
    <submittedName>
        <fullName evidence="8">NDMA-dependent alcohol dehydrogenase</fullName>
        <ecNumber evidence="8">1.1.99.36</ecNumber>
    </submittedName>
</protein>
<feature type="domain" description="Enoyl reductase (ER)" evidence="7">
    <location>
        <begin position="17"/>
        <end position="376"/>
    </location>
</feature>
<dbReference type="SMART" id="SM00829">
    <property type="entry name" value="PKS_ER"/>
    <property type="match status" value="1"/>
</dbReference>
<evidence type="ECO:0000256" key="6">
    <source>
        <dbReference type="RuleBase" id="RU361277"/>
    </source>
</evidence>
<dbReference type="EMBL" id="JBEDNQ010000001">
    <property type="protein sequence ID" value="MEQ3549627.1"/>
    <property type="molecule type" value="Genomic_DNA"/>
</dbReference>
<evidence type="ECO:0000256" key="2">
    <source>
        <dbReference type="ARBA" id="ARBA00022723"/>
    </source>
</evidence>
<comment type="caution">
    <text evidence="8">The sequence shown here is derived from an EMBL/GenBank/DDBJ whole genome shotgun (WGS) entry which is preliminary data.</text>
</comment>
<dbReference type="InterPro" id="IPR020843">
    <property type="entry name" value="ER"/>
</dbReference>
<dbReference type="SUPFAM" id="SSF51735">
    <property type="entry name" value="NAD(P)-binding Rossmann-fold domains"/>
    <property type="match status" value="1"/>
</dbReference>
<organism evidence="8 9">
    <name type="scientific">Pseudonocardia nematodicida</name>
    <dbReference type="NCBI Taxonomy" id="1206997"/>
    <lineage>
        <taxon>Bacteria</taxon>
        <taxon>Bacillati</taxon>
        <taxon>Actinomycetota</taxon>
        <taxon>Actinomycetes</taxon>
        <taxon>Pseudonocardiales</taxon>
        <taxon>Pseudonocardiaceae</taxon>
        <taxon>Pseudonocardia</taxon>
    </lineage>
</organism>
<dbReference type="CDD" id="cd08279">
    <property type="entry name" value="Zn_ADH_class_III"/>
    <property type="match status" value="1"/>
</dbReference>
<proteinExistence type="inferred from homology"/>
<gene>
    <name evidence="8" type="ORF">WIS52_04000</name>
</gene>
<dbReference type="PANTHER" id="PTHR43880">
    <property type="entry name" value="ALCOHOL DEHYDROGENASE"/>
    <property type="match status" value="1"/>
</dbReference>
<dbReference type="InterPro" id="IPR023921">
    <property type="entry name" value="ADH_Zn_actinomycetes"/>
</dbReference>
<keyword evidence="9" id="KW-1185">Reference proteome</keyword>
<reference evidence="8 9" key="1">
    <citation type="submission" date="2024-03" db="EMBL/GenBank/DDBJ databases">
        <title>Draft genome sequence of Pseudonocardia nematodicida JCM 31783.</title>
        <authorList>
            <person name="Butdee W."/>
            <person name="Duangmal K."/>
        </authorList>
    </citation>
    <scope>NUCLEOTIDE SEQUENCE [LARGE SCALE GENOMIC DNA]</scope>
    <source>
        <strain evidence="8 9">JCM 31783</strain>
    </source>
</reference>
<keyword evidence="3 6" id="KW-0862">Zinc</keyword>
<dbReference type="InterPro" id="IPR013149">
    <property type="entry name" value="ADH-like_C"/>
</dbReference>
<dbReference type="EC" id="1.1.99.36" evidence="8"/>
<dbReference type="Pfam" id="PF08240">
    <property type="entry name" value="ADH_N"/>
    <property type="match status" value="1"/>
</dbReference>
<dbReference type="PANTHER" id="PTHR43880:SF12">
    <property type="entry name" value="ALCOHOL DEHYDROGENASE CLASS-3"/>
    <property type="match status" value="1"/>
</dbReference>
<dbReference type="PROSITE" id="PS00059">
    <property type="entry name" value="ADH_ZINC"/>
    <property type="match status" value="1"/>
</dbReference>
<accession>A0ABV1K598</accession>
<dbReference type="InterPro" id="IPR002328">
    <property type="entry name" value="ADH_Zn_CS"/>
</dbReference>
<dbReference type="NCBIfam" id="TIGR03989">
    <property type="entry name" value="Rxyl_3153"/>
    <property type="match status" value="1"/>
</dbReference>
<name>A0ABV1K598_9PSEU</name>
<dbReference type="SUPFAM" id="SSF50129">
    <property type="entry name" value="GroES-like"/>
    <property type="match status" value="2"/>
</dbReference>
<dbReference type="Gene3D" id="3.90.180.10">
    <property type="entry name" value="Medium-chain alcohol dehydrogenases, catalytic domain"/>
    <property type="match status" value="1"/>
</dbReference>
<evidence type="ECO:0000256" key="3">
    <source>
        <dbReference type="ARBA" id="ARBA00022833"/>
    </source>
</evidence>
<keyword evidence="5" id="KW-0520">NAD</keyword>
<dbReference type="Proteomes" id="UP001494902">
    <property type="component" value="Unassembled WGS sequence"/>
</dbReference>
<dbReference type="Gene3D" id="3.40.50.720">
    <property type="entry name" value="NAD(P)-binding Rossmann-like Domain"/>
    <property type="match status" value="1"/>
</dbReference>
<evidence type="ECO:0000256" key="1">
    <source>
        <dbReference type="ARBA" id="ARBA00008072"/>
    </source>
</evidence>
<dbReference type="InterPro" id="IPR013154">
    <property type="entry name" value="ADH-like_N"/>
</dbReference>
<evidence type="ECO:0000313" key="8">
    <source>
        <dbReference type="EMBL" id="MEQ3549627.1"/>
    </source>
</evidence>
<dbReference type="InterPro" id="IPR036291">
    <property type="entry name" value="NAD(P)-bd_dom_sf"/>
</dbReference>
<comment type="similarity">
    <text evidence="1 6">Belongs to the zinc-containing alcohol dehydrogenase family.</text>
</comment>
<dbReference type="GO" id="GO:0016491">
    <property type="term" value="F:oxidoreductase activity"/>
    <property type="evidence" value="ECO:0007669"/>
    <property type="project" value="UniProtKB-KW"/>
</dbReference>
<dbReference type="RefSeq" id="WP_349296695.1">
    <property type="nucleotide sequence ID" value="NZ_JBEDNQ010000001.1"/>
</dbReference>
<keyword evidence="4 8" id="KW-0560">Oxidoreductase</keyword>
<evidence type="ECO:0000313" key="9">
    <source>
        <dbReference type="Proteomes" id="UP001494902"/>
    </source>
</evidence>
<dbReference type="Pfam" id="PF00107">
    <property type="entry name" value="ADH_zinc_N"/>
    <property type="match status" value="1"/>
</dbReference>